<dbReference type="Proteomes" id="UP000298030">
    <property type="component" value="Unassembled WGS sequence"/>
</dbReference>
<dbReference type="AlphaFoldDB" id="A0A4Y7TWF9"/>
<evidence type="ECO:0000313" key="2">
    <source>
        <dbReference type="Proteomes" id="UP000298030"/>
    </source>
</evidence>
<protein>
    <recommendedName>
        <fullName evidence="3">F-box domain-containing protein</fullName>
    </recommendedName>
</protein>
<dbReference type="EMBL" id="QPFP01000003">
    <property type="protein sequence ID" value="TEB38274.1"/>
    <property type="molecule type" value="Genomic_DNA"/>
</dbReference>
<organism evidence="1 2">
    <name type="scientific">Coprinellus micaceus</name>
    <name type="common">Glistening ink-cap mushroom</name>
    <name type="synonym">Coprinus micaceus</name>
    <dbReference type="NCBI Taxonomy" id="71717"/>
    <lineage>
        <taxon>Eukaryota</taxon>
        <taxon>Fungi</taxon>
        <taxon>Dikarya</taxon>
        <taxon>Basidiomycota</taxon>
        <taxon>Agaricomycotina</taxon>
        <taxon>Agaricomycetes</taxon>
        <taxon>Agaricomycetidae</taxon>
        <taxon>Agaricales</taxon>
        <taxon>Agaricineae</taxon>
        <taxon>Psathyrellaceae</taxon>
        <taxon>Coprinellus</taxon>
    </lineage>
</organism>
<evidence type="ECO:0000313" key="1">
    <source>
        <dbReference type="EMBL" id="TEB38274.1"/>
    </source>
</evidence>
<gene>
    <name evidence="1" type="ORF">FA13DRAFT_1725921</name>
</gene>
<proteinExistence type="predicted"/>
<sequence length="313" mass="35745">MQLQGLASRFQDLPEDIVRLIFEIAVEADDYRPTLALISKQIQRWVEPLIYRDVLIDFNDSGQFYRTMTAPVSTKPADFFALHVKGLFIRFLESDAEGNDTNAAEILHKCSSVQSLAIWSYLHFQGTLPQLRTALTSPLLRPTQLSLSQFVLRDPVTSTRDFCHPIFSRITHLDVTCKRKEGEWDWASLQSLATLTHLSVDVYDMSPAQVAKDVLQNCPQDLRVLVVCLSLDVITPQIRDEAKSLAEGEVDDRVAVVSFETRTPELETNFYLPYGELFDVWKAPSSGNKLWSQAERVIKERRRKKSEDSEAFF</sequence>
<accession>A0A4Y7TWF9</accession>
<name>A0A4Y7TWF9_COPMI</name>
<reference evidence="1 2" key="1">
    <citation type="journal article" date="2019" name="Nat. Ecol. Evol.">
        <title>Megaphylogeny resolves global patterns of mushroom evolution.</title>
        <authorList>
            <person name="Varga T."/>
            <person name="Krizsan K."/>
            <person name="Foldi C."/>
            <person name="Dima B."/>
            <person name="Sanchez-Garcia M."/>
            <person name="Sanchez-Ramirez S."/>
            <person name="Szollosi G.J."/>
            <person name="Szarkandi J.G."/>
            <person name="Papp V."/>
            <person name="Albert L."/>
            <person name="Andreopoulos W."/>
            <person name="Angelini C."/>
            <person name="Antonin V."/>
            <person name="Barry K.W."/>
            <person name="Bougher N.L."/>
            <person name="Buchanan P."/>
            <person name="Buyck B."/>
            <person name="Bense V."/>
            <person name="Catcheside P."/>
            <person name="Chovatia M."/>
            <person name="Cooper J."/>
            <person name="Damon W."/>
            <person name="Desjardin D."/>
            <person name="Finy P."/>
            <person name="Geml J."/>
            <person name="Haridas S."/>
            <person name="Hughes K."/>
            <person name="Justo A."/>
            <person name="Karasinski D."/>
            <person name="Kautmanova I."/>
            <person name="Kiss B."/>
            <person name="Kocsube S."/>
            <person name="Kotiranta H."/>
            <person name="LaButti K.M."/>
            <person name="Lechner B.E."/>
            <person name="Liimatainen K."/>
            <person name="Lipzen A."/>
            <person name="Lukacs Z."/>
            <person name="Mihaltcheva S."/>
            <person name="Morgado L.N."/>
            <person name="Niskanen T."/>
            <person name="Noordeloos M.E."/>
            <person name="Ohm R.A."/>
            <person name="Ortiz-Santana B."/>
            <person name="Ovrebo C."/>
            <person name="Racz N."/>
            <person name="Riley R."/>
            <person name="Savchenko A."/>
            <person name="Shiryaev A."/>
            <person name="Soop K."/>
            <person name="Spirin V."/>
            <person name="Szebenyi C."/>
            <person name="Tomsovsky M."/>
            <person name="Tulloss R.E."/>
            <person name="Uehling J."/>
            <person name="Grigoriev I.V."/>
            <person name="Vagvolgyi C."/>
            <person name="Papp T."/>
            <person name="Martin F.M."/>
            <person name="Miettinen O."/>
            <person name="Hibbett D.S."/>
            <person name="Nagy L.G."/>
        </authorList>
    </citation>
    <scope>NUCLEOTIDE SEQUENCE [LARGE SCALE GENOMIC DNA]</scope>
    <source>
        <strain evidence="1 2">FP101781</strain>
    </source>
</reference>
<keyword evidence="2" id="KW-1185">Reference proteome</keyword>
<evidence type="ECO:0008006" key="3">
    <source>
        <dbReference type="Google" id="ProtNLM"/>
    </source>
</evidence>
<dbReference type="OrthoDB" id="3145912at2759"/>
<comment type="caution">
    <text evidence="1">The sequence shown here is derived from an EMBL/GenBank/DDBJ whole genome shotgun (WGS) entry which is preliminary data.</text>
</comment>